<gene>
    <name evidence="2" type="ORF">B0T25DRAFT_567406</name>
</gene>
<reference evidence="2" key="1">
    <citation type="journal article" date="2023" name="Mol. Phylogenet. Evol.">
        <title>Genome-scale phylogeny and comparative genomics of the fungal order Sordariales.</title>
        <authorList>
            <person name="Hensen N."/>
            <person name="Bonometti L."/>
            <person name="Westerberg I."/>
            <person name="Brannstrom I.O."/>
            <person name="Guillou S."/>
            <person name="Cros-Aarteil S."/>
            <person name="Calhoun S."/>
            <person name="Haridas S."/>
            <person name="Kuo A."/>
            <person name="Mondo S."/>
            <person name="Pangilinan J."/>
            <person name="Riley R."/>
            <person name="LaButti K."/>
            <person name="Andreopoulos B."/>
            <person name="Lipzen A."/>
            <person name="Chen C."/>
            <person name="Yan M."/>
            <person name="Daum C."/>
            <person name="Ng V."/>
            <person name="Clum A."/>
            <person name="Steindorff A."/>
            <person name="Ohm R.A."/>
            <person name="Martin F."/>
            <person name="Silar P."/>
            <person name="Natvig D.O."/>
            <person name="Lalanne C."/>
            <person name="Gautier V."/>
            <person name="Ament-Velasquez S.L."/>
            <person name="Kruys A."/>
            <person name="Hutchinson M.I."/>
            <person name="Powell A.J."/>
            <person name="Barry K."/>
            <person name="Miller A.N."/>
            <person name="Grigoriev I.V."/>
            <person name="Debuchy R."/>
            <person name="Gladieux P."/>
            <person name="Hiltunen Thoren M."/>
            <person name="Johannesson H."/>
        </authorList>
    </citation>
    <scope>NUCLEOTIDE SEQUENCE</scope>
    <source>
        <strain evidence="2">CBS 955.72</strain>
    </source>
</reference>
<sequence length="88" mass="9946">MVGSTDSWYMWQFFGMEEAVYKPTWAVFGYRSIVPWVSSSAISSNRNICFITLPALTLAVMFLALAFFAEYLIRVQPEGSQPSTYGDV</sequence>
<evidence type="ECO:0000313" key="3">
    <source>
        <dbReference type="Proteomes" id="UP001275084"/>
    </source>
</evidence>
<evidence type="ECO:0000256" key="1">
    <source>
        <dbReference type="SAM" id="Phobius"/>
    </source>
</evidence>
<feature type="transmembrane region" description="Helical" evidence="1">
    <location>
        <begin position="48"/>
        <end position="73"/>
    </location>
</feature>
<dbReference type="AlphaFoldDB" id="A0AAJ0HNK1"/>
<protein>
    <submittedName>
        <fullName evidence="2">Uncharacterized protein</fullName>
    </submittedName>
</protein>
<name>A0AAJ0HNK1_9PEZI</name>
<dbReference type="EMBL" id="JAUIQD010000003">
    <property type="protein sequence ID" value="KAK3358170.1"/>
    <property type="molecule type" value="Genomic_DNA"/>
</dbReference>
<keyword evidence="3" id="KW-1185">Reference proteome</keyword>
<keyword evidence="1" id="KW-0472">Membrane</keyword>
<evidence type="ECO:0000313" key="2">
    <source>
        <dbReference type="EMBL" id="KAK3358170.1"/>
    </source>
</evidence>
<keyword evidence="1" id="KW-1133">Transmembrane helix</keyword>
<reference evidence="2" key="2">
    <citation type="submission" date="2023-06" db="EMBL/GenBank/DDBJ databases">
        <authorList>
            <consortium name="Lawrence Berkeley National Laboratory"/>
            <person name="Haridas S."/>
            <person name="Hensen N."/>
            <person name="Bonometti L."/>
            <person name="Westerberg I."/>
            <person name="Brannstrom I.O."/>
            <person name="Guillou S."/>
            <person name="Cros-Aarteil S."/>
            <person name="Calhoun S."/>
            <person name="Kuo A."/>
            <person name="Mondo S."/>
            <person name="Pangilinan J."/>
            <person name="Riley R."/>
            <person name="Labutti K."/>
            <person name="Andreopoulos B."/>
            <person name="Lipzen A."/>
            <person name="Chen C."/>
            <person name="Yanf M."/>
            <person name="Daum C."/>
            <person name="Ng V."/>
            <person name="Clum A."/>
            <person name="Steindorff A."/>
            <person name="Ohm R."/>
            <person name="Martin F."/>
            <person name="Silar P."/>
            <person name="Natvig D."/>
            <person name="Lalanne C."/>
            <person name="Gautier V."/>
            <person name="Ament-Velasquez S.L."/>
            <person name="Kruys A."/>
            <person name="Hutchinson M.I."/>
            <person name="Powell A.J."/>
            <person name="Barry K."/>
            <person name="Miller A.N."/>
            <person name="Grigoriev I.V."/>
            <person name="Debuchy R."/>
            <person name="Gladieux P."/>
            <person name="Thoren M.H."/>
            <person name="Johannesson H."/>
        </authorList>
    </citation>
    <scope>NUCLEOTIDE SEQUENCE</scope>
    <source>
        <strain evidence="2">CBS 955.72</strain>
    </source>
</reference>
<comment type="caution">
    <text evidence="2">The sequence shown here is derived from an EMBL/GenBank/DDBJ whole genome shotgun (WGS) entry which is preliminary data.</text>
</comment>
<keyword evidence="1" id="KW-0812">Transmembrane</keyword>
<accession>A0AAJ0HNK1</accession>
<organism evidence="2 3">
    <name type="scientific">Lasiosphaeria hispida</name>
    <dbReference type="NCBI Taxonomy" id="260671"/>
    <lineage>
        <taxon>Eukaryota</taxon>
        <taxon>Fungi</taxon>
        <taxon>Dikarya</taxon>
        <taxon>Ascomycota</taxon>
        <taxon>Pezizomycotina</taxon>
        <taxon>Sordariomycetes</taxon>
        <taxon>Sordariomycetidae</taxon>
        <taxon>Sordariales</taxon>
        <taxon>Lasiosphaeriaceae</taxon>
        <taxon>Lasiosphaeria</taxon>
    </lineage>
</organism>
<dbReference type="Proteomes" id="UP001275084">
    <property type="component" value="Unassembled WGS sequence"/>
</dbReference>
<proteinExistence type="predicted"/>